<dbReference type="GO" id="GO:0005829">
    <property type="term" value="C:cytosol"/>
    <property type="evidence" value="ECO:0007669"/>
    <property type="project" value="TreeGrafter"/>
</dbReference>
<dbReference type="Gene3D" id="1.10.287.1040">
    <property type="entry name" value="Exonuclease VII, small subunit"/>
    <property type="match status" value="1"/>
</dbReference>
<dbReference type="HAMAP" id="MF_00337">
    <property type="entry name" value="Exonuc_7_S"/>
    <property type="match status" value="1"/>
</dbReference>
<dbReference type="AlphaFoldDB" id="A0A4Y7RCC3"/>
<comment type="subunit">
    <text evidence="6">Heterooligomer composed of large and small subunits.</text>
</comment>
<sequence>MSLEEKEINFEQALARLEEVVKELEDGRLPLEKSLELFEEGIRLTRICEGRLAAAEQRITILTVDEKGGIIQKQLDSLPSPGGARND</sequence>
<evidence type="ECO:0000313" key="7">
    <source>
        <dbReference type="EMBL" id="TEB06665.1"/>
    </source>
</evidence>
<evidence type="ECO:0000256" key="6">
    <source>
        <dbReference type="HAMAP-Rule" id="MF_00337"/>
    </source>
</evidence>
<comment type="function">
    <text evidence="6">Bidirectionally degrades single-stranded DNA into large acid-insoluble oligonucleotides, which are then degraded further into small acid-soluble oligonucleotides.</text>
</comment>
<comment type="catalytic activity">
    <reaction evidence="6">
        <text>Exonucleolytic cleavage in either 5'- to 3'- or 3'- to 5'-direction to yield nucleoside 5'-phosphates.</text>
        <dbReference type="EC" id="3.1.11.6"/>
    </reaction>
</comment>
<dbReference type="GO" id="GO:0009318">
    <property type="term" value="C:exodeoxyribonuclease VII complex"/>
    <property type="evidence" value="ECO:0007669"/>
    <property type="project" value="UniProtKB-UniRule"/>
</dbReference>
<dbReference type="EMBL" id="QFGA01000001">
    <property type="protein sequence ID" value="TEB06665.1"/>
    <property type="molecule type" value="Genomic_DNA"/>
</dbReference>
<dbReference type="Proteomes" id="UP000298324">
    <property type="component" value="Unassembled WGS sequence"/>
</dbReference>
<dbReference type="PANTHER" id="PTHR34137:SF1">
    <property type="entry name" value="EXODEOXYRIBONUCLEASE 7 SMALL SUBUNIT"/>
    <property type="match status" value="1"/>
</dbReference>
<protein>
    <recommendedName>
        <fullName evidence="6">Exodeoxyribonuclease 7 small subunit</fullName>
        <ecNumber evidence="6">3.1.11.6</ecNumber>
    </recommendedName>
    <alternativeName>
        <fullName evidence="6">Exodeoxyribonuclease VII small subunit</fullName>
        <shortName evidence="6">Exonuclease VII small subunit</shortName>
    </alternativeName>
</protein>
<keyword evidence="8" id="KW-1185">Reference proteome</keyword>
<reference evidence="7 8" key="1">
    <citation type="journal article" date="2018" name="Environ. Microbiol.">
        <title>Novel energy conservation strategies and behaviour of Pelotomaculum schinkii driving syntrophic propionate catabolism.</title>
        <authorList>
            <person name="Hidalgo-Ahumada C.A.P."/>
            <person name="Nobu M.K."/>
            <person name="Narihiro T."/>
            <person name="Tamaki H."/>
            <person name="Liu W.T."/>
            <person name="Kamagata Y."/>
            <person name="Stams A.J.M."/>
            <person name="Imachi H."/>
            <person name="Sousa D.Z."/>
        </authorList>
    </citation>
    <scope>NUCLEOTIDE SEQUENCE [LARGE SCALE GENOMIC DNA]</scope>
    <source>
        <strain evidence="7 8">HH</strain>
    </source>
</reference>
<organism evidence="7 8">
    <name type="scientific">Pelotomaculum schinkii</name>
    <dbReference type="NCBI Taxonomy" id="78350"/>
    <lineage>
        <taxon>Bacteria</taxon>
        <taxon>Bacillati</taxon>
        <taxon>Bacillota</taxon>
        <taxon>Clostridia</taxon>
        <taxon>Eubacteriales</taxon>
        <taxon>Desulfotomaculaceae</taxon>
        <taxon>Pelotomaculum</taxon>
    </lineage>
</organism>
<dbReference type="Pfam" id="PF02609">
    <property type="entry name" value="Exonuc_VII_S"/>
    <property type="match status" value="1"/>
</dbReference>
<dbReference type="GO" id="GO:0006308">
    <property type="term" value="P:DNA catabolic process"/>
    <property type="evidence" value="ECO:0007669"/>
    <property type="project" value="UniProtKB-UniRule"/>
</dbReference>
<dbReference type="GO" id="GO:0008855">
    <property type="term" value="F:exodeoxyribonuclease VII activity"/>
    <property type="evidence" value="ECO:0007669"/>
    <property type="project" value="UniProtKB-UniRule"/>
</dbReference>
<comment type="caution">
    <text evidence="7">The sequence shown here is derived from an EMBL/GenBank/DDBJ whole genome shotgun (WGS) entry which is preliminary data.</text>
</comment>
<accession>A0A4Y7RCC3</accession>
<evidence type="ECO:0000256" key="3">
    <source>
        <dbReference type="ARBA" id="ARBA00022722"/>
    </source>
</evidence>
<dbReference type="RefSeq" id="WP_190238842.1">
    <property type="nucleotide sequence ID" value="NZ_QFGA01000001.1"/>
</dbReference>
<evidence type="ECO:0000256" key="5">
    <source>
        <dbReference type="ARBA" id="ARBA00022839"/>
    </source>
</evidence>
<evidence type="ECO:0000256" key="1">
    <source>
        <dbReference type="ARBA" id="ARBA00009998"/>
    </source>
</evidence>
<evidence type="ECO:0000313" key="8">
    <source>
        <dbReference type="Proteomes" id="UP000298324"/>
    </source>
</evidence>
<dbReference type="NCBIfam" id="NF002140">
    <property type="entry name" value="PRK00977.1-4"/>
    <property type="match status" value="1"/>
</dbReference>
<name>A0A4Y7RCC3_9FIRM</name>
<gene>
    <name evidence="6 7" type="primary">xseB</name>
    <name evidence="7" type="ORF">Psch_00197</name>
</gene>
<keyword evidence="2 6" id="KW-0963">Cytoplasm</keyword>
<keyword evidence="5 6" id="KW-0269">Exonuclease</keyword>
<comment type="subcellular location">
    <subcellularLocation>
        <location evidence="6">Cytoplasm</location>
    </subcellularLocation>
</comment>
<dbReference type="EC" id="3.1.11.6" evidence="6"/>
<dbReference type="SUPFAM" id="SSF116842">
    <property type="entry name" value="XseB-like"/>
    <property type="match status" value="1"/>
</dbReference>
<keyword evidence="4 6" id="KW-0378">Hydrolase</keyword>
<dbReference type="InterPro" id="IPR037004">
    <property type="entry name" value="Exonuc_VII_ssu_sf"/>
</dbReference>
<keyword evidence="3 6" id="KW-0540">Nuclease</keyword>
<comment type="similarity">
    <text evidence="1 6">Belongs to the XseB family.</text>
</comment>
<proteinExistence type="inferred from homology"/>
<dbReference type="PANTHER" id="PTHR34137">
    <property type="entry name" value="EXODEOXYRIBONUCLEASE 7 SMALL SUBUNIT"/>
    <property type="match status" value="1"/>
</dbReference>
<dbReference type="InterPro" id="IPR003761">
    <property type="entry name" value="Exonuc_VII_S"/>
</dbReference>
<evidence type="ECO:0000256" key="4">
    <source>
        <dbReference type="ARBA" id="ARBA00022801"/>
    </source>
</evidence>
<evidence type="ECO:0000256" key="2">
    <source>
        <dbReference type="ARBA" id="ARBA00022490"/>
    </source>
</evidence>
<dbReference type="NCBIfam" id="TIGR01280">
    <property type="entry name" value="xseB"/>
    <property type="match status" value="1"/>
</dbReference>